<keyword evidence="6" id="KW-0342">GTP-binding</keyword>
<feature type="domain" description="GTPase HflX N-terminal" evidence="7">
    <location>
        <begin position="31"/>
        <end position="116"/>
    </location>
</feature>
<dbReference type="Gene3D" id="3.40.50.11060">
    <property type="entry name" value="GTPase HflX, N-terminal domain"/>
    <property type="match status" value="1"/>
</dbReference>
<comment type="subcellular location">
    <subcellularLocation>
        <location evidence="1">Cytoplasm</location>
    </subcellularLocation>
</comment>
<dbReference type="InterPro" id="IPR016496">
    <property type="entry name" value="GTPase_HflX"/>
</dbReference>
<keyword evidence="5" id="KW-0460">Magnesium</keyword>
<gene>
    <name evidence="8" type="ORF">METZ01_LOCUS364841</name>
</gene>
<dbReference type="GO" id="GO:0005525">
    <property type="term" value="F:GTP binding"/>
    <property type="evidence" value="ECO:0007669"/>
    <property type="project" value="UniProtKB-KW"/>
</dbReference>
<evidence type="ECO:0000256" key="6">
    <source>
        <dbReference type="ARBA" id="ARBA00023134"/>
    </source>
</evidence>
<evidence type="ECO:0000259" key="7">
    <source>
        <dbReference type="Pfam" id="PF13167"/>
    </source>
</evidence>
<sequence length="138" mass="15773">MNTYKTESKRERALLISSQIKKASSLKNTQESLSELENLASSAGVIPIKKFYQMLNKPVKTYVGSGKLLEIKHHIKKLRINVCIFDDELNPNTQKELENILEVKVIDRTALILDIFSDRAQTHEGKLQVQLAQSEYLM</sequence>
<dbReference type="FunFam" id="3.40.50.11060:FF:000001">
    <property type="entry name" value="GTPase HflX"/>
    <property type="match status" value="1"/>
</dbReference>
<dbReference type="AlphaFoldDB" id="A0A382SS08"/>
<accession>A0A382SS08</accession>
<evidence type="ECO:0000256" key="2">
    <source>
        <dbReference type="ARBA" id="ARBA00022490"/>
    </source>
</evidence>
<name>A0A382SS08_9ZZZZ</name>
<dbReference type="Pfam" id="PF13167">
    <property type="entry name" value="GTP-bdg_N"/>
    <property type="match status" value="1"/>
</dbReference>
<evidence type="ECO:0000256" key="5">
    <source>
        <dbReference type="ARBA" id="ARBA00022842"/>
    </source>
</evidence>
<evidence type="ECO:0000256" key="3">
    <source>
        <dbReference type="ARBA" id="ARBA00022723"/>
    </source>
</evidence>
<reference evidence="8" key="1">
    <citation type="submission" date="2018-05" db="EMBL/GenBank/DDBJ databases">
        <authorList>
            <person name="Lanie J.A."/>
            <person name="Ng W.-L."/>
            <person name="Kazmierczak K.M."/>
            <person name="Andrzejewski T.M."/>
            <person name="Davidsen T.M."/>
            <person name="Wayne K.J."/>
            <person name="Tettelin H."/>
            <person name="Glass J.I."/>
            <person name="Rusch D."/>
            <person name="Podicherti R."/>
            <person name="Tsui H.-C.T."/>
            <person name="Winkler M.E."/>
        </authorList>
    </citation>
    <scope>NUCLEOTIDE SEQUENCE</scope>
</reference>
<dbReference type="InterPro" id="IPR025121">
    <property type="entry name" value="GTPase_HflX_N"/>
</dbReference>
<evidence type="ECO:0000313" key="8">
    <source>
        <dbReference type="EMBL" id="SVD11987.1"/>
    </source>
</evidence>
<keyword evidence="3" id="KW-0479">Metal-binding</keyword>
<protein>
    <recommendedName>
        <fullName evidence="7">GTPase HflX N-terminal domain-containing protein</fullName>
    </recommendedName>
</protein>
<dbReference type="PANTHER" id="PTHR10229:SF0">
    <property type="entry name" value="GTP-BINDING PROTEIN 6-RELATED"/>
    <property type="match status" value="1"/>
</dbReference>
<evidence type="ECO:0000256" key="4">
    <source>
        <dbReference type="ARBA" id="ARBA00022741"/>
    </source>
</evidence>
<dbReference type="PANTHER" id="PTHR10229">
    <property type="entry name" value="GTP-BINDING PROTEIN HFLX"/>
    <property type="match status" value="1"/>
</dbReference>
<evidence type="ECO:0000256" key="1">
    <source>
        <dbReference type="ARBA" id="ARBA00004496"/>
    </source>
</evidence>
<dbReference type="GO" id="GO:0046872">
    <property type="term" value="F:metal ion binding"/>
    <property type="evidence" value="ECO:0007669"/>
    <property type="project" value="UniProtKB-KW"/>
</dbReference>
<dbReference type="GO" id="GO:0005737">
    <property type="term" value="C:cytoplasm"/>
    <property type="evidence" value="ECO:0007669"/>
    <property type="project" value="UniProtKB-SubCell"/>
</dbReference>
<proteinExistence type="predicted"/>
<organism evidence="8">
    <name type="scientific">marine metagenome</name>
    <dbReference type="NCBI Taxonomy" id="408172"/>
    <lineage>
        <taxon>unclassified sequences</taxon>
        <taxon>metagenomes</taxon>
        <taxon>ecological metagenomes</taxon>
    </lineage>
</organism>
<feature type="non-terminal residue" evidence="8">
    <location>
        <position position="138"/>
    </location>
</feature>
<dbReference type="InterPro" id="IPR042108">
    <property type="entry name" value="GTPase_HflX_N_sf"/>
</dbReference>
<keyword evidence="4" id="KW-0547">Nucleotide-binding</keyword>
<keyword evidence="2" id="KW-0963">Cytoplasm</keyword>
<dbReference type="EMBL" id="UINC01130738">
    <property type="protein sequence ID" value="SVD11987.1"/>
    <property type="molecule type" value="Genomic_DNA"/>
</dbReference>
<dbReference type="GO" id="GO:0043022">
    <property type="term" value="F:ribosome binding"/>
    <property type="evidence" value="ECO:0007669"/>
    <property type="project" value="TreeGrafter"/>
</dbReference>